<dbReference type="InterPro" id="IPR036291">
    <property type="entry name" value="NAD(P)-bd_dom_sf"/>
</dbReference>
<dbReference type="SUPFAM" id="SSF51735">
    <property type="entry name" value="NAD(P)-binding Rossmann-fold domains"/>
    <property type="match status" value="1"/>
</dbReference>
<dbReference type="InterPro" id="IPR051450">
    <property type="entry name" value="Gfo/Idh/MocA_Oxidoreductases"/>
</dbReference>
<protein>
    <submittedName>
        <fullName evidence="4">Gfo/Idh/MocA family oxidoreductase</fullName>
    </submittedName>
</protein>
<dbReference type="Gene3D" id="3.30.360.10">
    <property type="entry name" value="Dihydrodipicolinate Reductase, domain 2"/>
    <property type="match status" value="1"/>
</dbReference>
<dbReference type="PANTHER" id="PTHR43377">
    <property type="entry name" value="BILIVERDIN REDUCTASE A"/>
    <property type="match status" value="1"/>
</dbReference>
<dbReference type="RefSeq" id="WP_118365737.1">
    <property type="nucleotide sequence ID" value="NZ_CAJKGD010000003.1"/>
</dbReference>
<feature type="domain" description="Gfo/Idh/MocA-like oxidoreductase C-terminal" evidence="3">
    <location>
        <begin position="175"/>
        <end position="334"/>
    </location>
</feature>
<comment type="caution">
    <text evidence="4">The sequence shown here is derived from an EMBL/GenBank/DDBJ whole genome shotgun (WGS) entry which is preliminary data.</text>
</comment>
<name>A0A415P7V3_9FIRM</name>
<accession>A0A415P7V3</accession>
<dbReference type="InterPro" id="IPR004104">
    <property type="entry name" value="Gfo/Idh/MocA-like_OxRdtase_C"/>
</dbReference>
<dbReference type="InterPro" id="IPR000683">
    <property type="entry name" value="Gfo/Idh/MocA-like_OxRdtase_N"/>
</dbReference>
<sequence>MKKITVGVVGAGIYGNYHIHTFICDPNVERVVFCDLNEERRCATSKKYNVTGYATVKEMIHAEKLDAVSIATPDPYHFEPAKDAIEAGIKYLLIEKPLATTIEECEEILRLAEKHNVKISVDFHKRWDPAYNCIKDEIQKDKEKVIRGYMALDDIIDVPKKWFTWTDKSSPAWFLGVHCYDLIRYITGSEVEKVYASGNKEILEKEGYHTWDNIQTILTMKDGSNWTVETSWILPNTYPKSNDGQLVILTENKYFKNESYRGVKYFTEKKENIPNYIFMNFNEHSASGFGLEPMQEFISDIINEREFRTSAYDGLQATRIAQAVHESAETGKVVYL</sequence>
<dbReference type="GO" id="GO:0000166">
    <property type="term" value="F:nucleotide binding"/>
    <property type="evidence" value="ECO:0007669"/>
    <property type="project" value="InterPro"/>
</dbReference>
<gene>
    <name evidence="4" type="ORF">DWZ83_07840</name>
</gene>
<reference evidence="4 5" key="1">
    <citation type="submission" date="2018-08" db="EMBL/GenBank/DDBJ databases">
        <title>A genome reference for cultivated species of the human gut microbiota.</title>
        <authorList>
            <person name="Zou Y."/>
            <person name="Xue W."/>
            <person name="Luo G."/>
        </authorList>
    </citation>
    <scope>NUCLEOTIDE SEQUENCE [LARGE SCALE GENOMIC DNA]</scope>
    <source>
        <strain evidence="4 5">AF35-6BH</strain>
    </source>
</reference>
<evidence type="ECO:0000259" key="2">
    <source>
        <dbReference type="Pfam" id="PF01408"/>
    </source>
</evidence>
<dbReference type="AlphaFoldDB" id="A0A415P7V3"/>
<organism evidence="4 5">
    <name type="scientific">Amedibacillus dolichus</name>
    <dbReference type="NCBI Taxonomy" id="31971"/>
    <lineage>
        <taxon>Bacteria</taxon>
        <taxon>Bacillati</taxon>
        <taxon>Bacillota</taxon>
        <taxon>Erysipelotrichia</taxon>
        <taxon>Erysipelotrichales</taxon>
        <taxon>Erysipelotrichaceae</taxon>
        <taxon>Amedibacillus</taxon>
    </lineage>
</organism>
<dbReference type="SUPFAM" id="SSF55347">
    <property type="entry name" value="Glyceraldehyde-3-phosphate dehydrogenase-like, C-terminal domain"/>
    <property type="match status" value="1"/>
</dbReference>
<dbReference type="Gene3D" id="3.40.50.720">
    <property type="entry name" value="NAD(P)-binding Rossmann-like Domain"/>
    <property type="match status" value="1"/>
</dbReference>
<evidence type="ECO:0000313" key="4">
    <source>
        <dbReference type="EMBL" id="RHM08820.1"/>
    </source>
</evidence>
<dbReference type="Pfam" id="PF02894">
    <property type="entry name" value="GFO_IDH_MocA_C"/>
    <property type="match status" value="1"/>
</dbReference>
<evidence type="ECO:0000313" key="5">
    <source>
        <dbReference type="Proteomes" id="UP000284868"/>
    </source>
</evidence>
<comment type="similarity">
    <text evidence="1">Belongs to the Gfo/Idh/MocA family.</text>
</comment>
<proteinExistence type="inferred from homology"/>
<dbReference type="PANTHER" id="PTHR43377:SF1">
    <property type="entry name" value="BILIVERDIN REDUCTASE A"/>
    <property type="match status" value="1"/>
</dbReference>
<evidence type="ECO:0000256" key="1">
    <source>
        <dbReference type="ARBA" id="ARBA00010928"/>
    </source>
</evidence>
<dbReference type="Proteomes" id="UP000284868">
    <property type="component" value="Unassembled WGS sequence"/>
</dbReference>
<dbReference type="Pfam" id="PF01408">
    <property type="entry name" value="GFO_IDH_MocA"/>
    <property type="match status" value="1"/>
</dbReference>
<dbReference type="OrthoDB" id="9815825at2"/>
<dbReference type="EMBL" id="QRPK01000044">
    <property type="protein sequence ID" value="RHM08820.1"/>
    <property type="molecule type" value="Genomic_DNA"/>
</dbReference>
<feature type="domain" description="Gfo/Idh/MocA-like oxidoreductase N-terminal" evidence="2">
    <location>
        <begin position="4"/>
        <end position="123"/>
    </location>
</feature>
<evidence type="ECO:0000259" key="3">
    <source>
        <dbReference type="Pfam" id="PF02894"/>
    </source>
</evidence>
<keyword evidence="5" id="KW-1185">Reference proteome</keyword>